<evidence type="ECO:0000313" key="3">
    <source>
        <dbReference type="EMBL" id="GMA87095.1"/>
    </source>
</evidence>
<dbReference type="PANTHER" id="PTHR43433">
    <property type="entry name" value="HYDROLASE, ALPHA/BETA FOLD FAMILY PROTEIN"/>
    <property type="match status" value="1"/>
</dbReference>
<dbReference type="InterPro" id="IPR050471">
    <property type="entry name" value="AB_hydrolase"/>
</dbReference>
<feature type="domain" description="AB hydrolase-1" evidence="2">
    <location>
        <begin position="34"/>
        <end position="142"/>
    </location>
</feature>
<accession>A0ABQ6JIN1</accession>
<dbReference type="Proteomes" id="UP001157017">
    <property type="component" value="Unassembled WGS sequence"/>
</dbReference>
<dbReference type="InterPro" id="IPR000073">
    <property type="entry name" value="AB_hydrolase_1"/>
</dbReference>
<gene>
    <name evidence="3" type="ORF">GCM10025868_23450</name>
</gene>
<name>A0ABQ6JIN1_9ACTN</name>
<sequence length="269" mass="27992">MRRVTTGSTSSLPDGRVLHAYDAAPGGDDRLPVFWQHGTPNLGAPPVPLFAAADRLGLRWVSYDRPGYGGSTRRPGRDLASAAGDTLAVADALGLGRFAVVGHSGGGSHALAVGALLPDRVVAVVSMAGLAPPDAGGSTRSRGWRRPGWPRCGRPPRGARSRRPTSLAHGDAYDPEFTPGDLALFDGPWGWFGSVVGPALDGGPGPLVDDDVAYVSPWGVDLADARVPALVLHGEARPGGARRARPLERRPLARRGACGCCPARGTSRW</sequence>
<proteinExistence type="predicted"/>
<keyword evidence="3" id="KW-0378">Hydrolase</keyword>
<keyword evidence="4" id="KW-1185">Reference proteome</keyword>
<dbReference type="SUPFAM" id="SSF53474">
    <property type="entry name" value="alpha/beta-Hydrolases"/>
    <property type="match status" value="1"/>
</dbReference>
<dbReference type="GO" id="GO:0016787">
    <property type="term" value="F:hydrolase activity"/>
    <property type="evidence" value="ECO:0007669"/>
    <property type="project" value="UniProtKB-KW"/>
</dbReference>
<protein>
    <submittedName>
        <fullName evidence="3">Alpha/beta hydrolase</fullName>
    </submittedName>
</protein>
<dbReference type="EMBL" id="BSUZ01000001">
    <property type="protein sequence ID" value="GMA87095.1"/>
    <property type="molecule type" value="Genomic_DNA"/>
</dbReference>
<evidence type="ECO:0000259" key="2">
    <source>
        <dbReference type="Pfam" id="PF00561"/>
    </source>
</evidence>
<comment type="caution">
    <text evidence="3">The sequence shown here is derived from an EMBL/GenBank/DDBJ whole genome shotgun (WGS) entry which is preliminary data.</text>
</comment>
<reference evidence="4" key="1">
    <citation type="journal article" date="2019" name="Int. J. Syst. Evol. Microbiol.">
        <title>The Global Catalogue of Microorganisms (GCM) 10K type strain sequencing project: providing services to taxonomists for standard genome sequencing and annotation.</title>
        <authorList>
            <consortium name="The Broad Institute Genomics Platform"/>
            <consortium name="The Broad Institute Genome Sequencing Center for Infectious Disease"/>
            <person name="Wu L."/>
            <person name="Ma J."/>
        </authorList>
    </citation>
    <scope>NUCLEOTIDE SEQUENCE [LARGE SCALE GENOMIC DNA]</scope>
    <source>
        <strain evidence="4">NBRC 108730</strain>
    </source>
</reference>
<evidence type="ECO:0000313" key="4">
    <source>
        <dbReference type="Proteomes" id="UP001157017"/>
    </source>
</evidence>
<dbReference type="InterPro" id="IPR029058">
    <property type="entry name" value="AB_hydrolase_fold"/>
</dbReference>
<feature type="compositionally biased region" description="Low complexity" evidence="1">
    <location>
        <begin position="135"/>
        <end position="156"/>
    </location>
</feature>
<evidence type="ECO:0000256" key="1">
    <source>
        <dbReference type="SAM" id="MobiDB-lite"/>
    </source>
</evidence>
<feature type="region of interest" description="Disordered" evidence="1">
    <location>
        <begin position="132"/>
        <end position="171"/>
    </location>
</feature>
<dbReference type="Pfam" id="PF00561">
    <property type="entry name" value="Abhydrolase_1"/>
    <property type="match status" value="1"/>
</dbReference>
<organism evidence="3 4">
    <name type="scientific">Angustibacter aerolatus</name>
    <dbReference type="NCBI Taxonomy" id="1162965"/>
    <lineage>
        <taxon>Bacteria</taxon>
        <taxon>Bacillati</taxon>
        <taxon>Actinomycetota</taxon>
        <taxon>Actinomycetes</taxon>
        <taxon>Kineosporiales</taxon>
        <taxon>Kineosporiaceae</taxon>
    </lineage>
</organism>
<dbReference type="PANTHER" id="PTHR43433:SF5">
    <property type="entry name" value="AB HYDROLASE-1 DOMAIN-CONTAINING PROTEIN"/>
    <property type="match status" value="1"/>
</dbReference>
<dbReference type="Gene3D" id="3.40.50.1820">
    <property type="entry name" value="alpha/beta hydrolase"/>
    <property type="match status" value="1"/>
</dbReference>